<proteinExistence type="predicted"/>
<name>A0A0J9SI42_PLAVI</name>
<feature type="compositionally biased region" description="Pro residues" evidence="1">
    <location>
        <begin position="285"/>
        <end position="297"/>
    </location>
</feature>
<evidence type="ECO:0000313" key="2">
    <source>
        <dbReference type="EMBL" id="KMZ82680.1"/>
    </source>
</evidence>
<accession>A0A0J9SI42</accession>
<evidence type="ECO:0000313" key="3">
    <source>
        <dbReference type="Proteomes" id="UP000053562"/>
    </source>
</evidence>
<feature type="region of interest" description="Disordered" evidence="1">
    <location>
        <begin position="341"/>
        <end position="364"/>
    </location>
</feature>
<feature type="region of interest" description="Disordered" evidence="1">
    <location>
        <begin position="474"/>
        <end position="498"/>
    </location>
</feature>
<feature type="region of interest" description="Disordered" evidence="1">
    <location>
        <begin position="279"/>
        <end position="313"/>
    </location>
</feature>
<feature type="region of interest" description="Disordered" evidence="1">
    <location>
        <begin position="1095"/>
        <end position="1131"/>
    </location>
</feature>
<dbReference type="AlphaFoldDB" id="A0A0J9SI42"/>
<reference evidence="2 3" key="1">
    <citation type="submission" date="2011-08" db="EMBL/GenBank/DDBJ databases">
        <title>The Genome Sequence of Plasmodium vivax India VII.</title>
        <authorList>
            <consortium name="The Broad Institute Genome Sequencing Platform"/>
            <consortium name="The Broad Institute Genome Sequencing Center for Infectious Disease"/>
            <person name="Neafsey D."/>
            <person name="Carlton J."/>
            <person name="Barnwell J."/>
            <person name="Collins W."/>
            <person name="Escalante A."/>
            <person name="Mullikin J."/>
            <person name="Saul A."/>
            <person name="Guigo R."/>
            <person name="Camara F."/>
            <person name="Young S.K."/>
            <person name="Zeng Q."/>
            <person name="Gargeya S."/>
            <person name="Fitzgerald M."/>
            <person name="Haas B."/>
            <person name="Abouelleil A."/>
            <person name="Alvarado L."/>
            <person name="Arachchi H.M."/>
            <person name="Berlin A."/>
            <person name="Brown A."/>
            <person name="Chapman S.B."/>
            <person name="Chen Z."/>
            <person name="Dunbar C."/>
            <person name="Freedman E."/>
            <person name="Gearin G."/>
            <person name="Gellesch M."/>
            <person name="Goldberg J."/>
            <person name="Griggs A."/>
            <person name="Gujja S."/>
            <person name="Heiman D."/>
            <person name="Howarth C."/>
            <person name="Larson L."/>
            <person name="Lui A."/>
            <person name="MacDonald P.J.P."/>
            <person name="Montmayeur A."/>
            <person name="Murphy C."/>
            <person name="Neiman D."/>
            <person name="Pearson M."/>
            <person name="Priest M."/>
            <person name="Roberts A."/>
            <person name="Saif S."/>
            <person name="Shea T."/>
            <person name="Shenoy N."/>
            <person name="Sisk P."/>
            <person name="Stolte C."/>
            <person name="Sykes S."/>
            <person name="Wortman J."/>
            <person name="Nusbaum C."/>
            <person name="Birren B."/>
        </authorList>
    </citation>
    <scope>NUCLEOTIDE SEQUENCE [LARGE SCALE GENOMIC DNA]</scope>
    <source>
        <strain evidence="2 3">India VII</strain>
    </source>
</reference>
<feature type="compositionally biased region" description="Basic and acidic residues" evidence="1">
    <location>
        <begin position="1095"/>
        <end position="1107"/>
    </location>
</feature>
<dbReference type="EMBL" id="KQ234166">
    <property type="protein sequence ID" value="KMZ82680.1"/>
    <property type="molecule type" value="Genomic_DNA"/>
</dbReference>
<protein>
    <submittedName>
        <fullName evidence="2">Uncharacterized protein</fullName>
    </submittedName>
</protein>
<evidence type="ECO:0000256" key="1">
    <source>
        <dbReference type="SAM" id="MobiDB-lite"/>
    </source>
</evidence>
<organism evidence="2 3">
    <name type="scientific">Plasmodium vivax India VII</name>
    <dbReference type="NCBI Taxonomy" id="1077284"/>
    <lineage>
        <taxon>Eukaryota</taxon>
        <taxon>Sar</taxon>
        <taxon>Alveolata</taxon>
        <taxon>Apicomplexa</taxon>
        <taxon>Aconoidasida</taxon>
        <taxon>Haemosporida</taxon>
        <taxon>Plasmodiidae</taxon>
        <taxon>Plasmodium</taxon>
        <taxon>Plasmodium (Plasmodium)</taxon>
    </lineage>
</organism>
<feature type="region of interest" description="Disordered" evidence="1">
    <location>
        <begin position="670"/>
        <end position="696"/>
    </location>
</feature>
<sequence length="1131" mass="129432">MNYSFLGRANRKATFTIVANYINLSQYELARAALHHLVVRNLLTRGEFIRGRERRKKWRSKRKGSSRRRRSRRSRRRKWGDTPTDSSSEKLYYLKKTLKFMRRYLSYGCCPLQTFSSEQSSAHFLLKVARDYNRFVGLILGNLFTCGVTKAQLAAQPWRSVQRLPPQLRPLLRKKYVPEQLHSKIAFDALLATIVVNREYYLCAFEDPSFFAFSLDTVQCLRRVYYLYVKAGELLLGRGTPWRKRDPPRNPPQRSSTRWKAKLQRRQRRLLNVFNRIVPFSAPAGGPPPGRNPPPRGDSPNRRAKQSYRPQMNETDELREIDELVLHICRVVYGEKADGAKANAPAASPTCESNEPEEKNKAEGTPPMHIIYIPPLHIINKAPIYNYINTFEEETSYFCQHDVVAALFRELFCLLFFLPALGVQLLRTLCLNESFFDFLLSLLVLSDGGYPSVGKYLQGGADGTPALGVAREGGVSGQMGESPLKENAPTEAEADGETLPDPVSQMIKNCCAIFTHLYYGVVDLYIDALVEKLKRKDWVNRHIFLYLLKFNHFFVNNLFFFSVCCASGEGSGGEGSGGEGSGGEGSGGEGSGGEGSGGDARQREAPNHSSHLPSVMINGGDAHRRGTPPKNTHLAQKALHKVYQWLVLLVFHHNGEEGAAHHFGLCPEYSQPGGDKKKNKSNSNDSTKKRKNEKGEDVTTYKVLLRGVPLHLTVNYSHIRAIFFFYASKMRERRREEEGTTPKDYHKKSIIYNVLMSTNTFRCSDEGLVVNVLLHLFNYADDLYYRWVHTCVLYSPVRSGGKEDLLFCLNGSRIRGVHFLGYLFDLCEAHMASQEFLHLDRLLHNFKGLKNLCMLFCLENATDVQVKRKCLSQMKPSRNNVHLHNYIKDMEVRVGISSHHYQLHRQNRRVNQGSHKCRLTENEIFLSLKQSSSAALLNQLHLLQHVGNSFLAKMAHMARGNIKDHLYRRETRTNTNFLLFYASLRAVFLSLQGRSNVEQIRTFYKRITYRECRVKALLYIALLLFQCIRSGQQGVKPSLFMWLINFLLRKLRSIRGDKSLFLLNTKWLLMQVVCDVYVRLFVFIQKAKHITSPDRTHSAIRKSDHRTGYAKPPNWESKKNFLPRGAHQRGV</sequence>
<dbReference type="Proteomes" id="UP000053562">
    <property type="component" value="Unassembled WGS sequence"/>
</dbReference>
<gene>
    <name evidence="2" type="ORF">PVIIG_02465</name>
</gene>
<feature type="region of interest" description="Disordered" evidence="1">
    <location>
        <begin position="572"/>
        <end position="632"/>
    </location>
</feature>
<feature type="region of interest" description="Disordered" evidence="1">
    <location>
        <begin position="240"/>
        <end position="262"/>
    </location>
</feature>
<feature type="compositionally biased region" description="Gly residues" evidence="1">
    <location>
        <begin position="572"/>
        <end position="598"/>
    </location>
</feature>
<feature type="compositionally biased region" description="Basic residues" evidence="1">
    <location>
        <begin position="54"/>
        <end position="78"/>
    </location>
</feature>
<feature type="region of interest" description="Disordered" evidence="1">
    <location>
        <begin position="54"/>
        <end position="86"/>
    </location>
</feature>